<gene>
    <name evidence="2" type="ORF">BO94DRAFT_535769</name>
</gene>
<feature type="compositionally biased region" description="Basic and acidic residues" evidence="1">
    <location>
        <begin position="25"/>
        <end position="38"/>
    </location>
</feature>
<name>A0A317WNJ5_9EURO</name>
<dbReference type="OrthoDB" id="4509994at2759"/>
<protein>
    <submittedName>
        <fullName evidence="2">Uncharacterized protein</fullName>
    </submittedName>
</protein>
<evidence type="ECO:0000313" key="2">
    <source>
        <dbReference type="EMBL" id="PWY86627.1"/>
    </source>
</evidence>
<dbReference type="GeneID" id="37114002"/>
<dbReference type="STRING" id="1450535.A0A317WNJ5"/>
<sequence>MARESGQTPAPASNRRLSAMVPGEPDWKDRFNQPEFDSRYKRDPKQTFDILLQIFNNLETERGNLLDVQDRQSQEIAIFTDPNKARNARRQYSGLRMRVGEKFYAFISNFRYLAVEAGISEDIWKEDLYNKIPPKRRRQLCTVSTTRSIPLTAM</sequence>
<accession>A0A317WNJ5</accession>
<evidence type="ECO:0000313" key="3">
    <source>
        <dbReference type="Proteomes" id="UP000246702"/>
    </source>
</evidence>
<feature type="region of interest" description="Disordered" evidence="1">
    <location>
        <begin position="1"/>
        <end position="38"/>
    </location>
</feature>
<evidence type="ECO:0000256" key="1">
    <source>
        <dbReference type="SAM" id="MobiDB-lite"/>
    </source>
</evidence>
<dbReference type="Proteomes" id="UP000246702">
    <property type="component" value="Unassembled WGS sequence"/>
</dbReference>
<dbReference type="RefSeq" id="XP_025467218.1">
    <property type="nucleotide sequence ID" value="XM_025611859.1"/>
</dbReference>
<proteinExistence type="predicted"/>
<dbReference type="EMBL" id="MSFK01000015">
    <property type="protein sequence ID" value="PWY86627.1"/>
    <property type="molecule type" value="Genomic_DNA"/>
</dbReference>
<keyword evidence="3" id="KW-1185">Reference proteome</keyword>
<comment type="caution">
    <text evidence="2">The sequence shown here is derived from an EMBL/GenBank/DDBJ whole genome shotgun (WGS) entry which is preliminary data.</text>
</comment>
<dbReference type="AlphaFoldDB" id="A0A317WNJ5"/>
<organism evidence="2 3">
    <name type="scientific">Aspergillus sclerotioniger CBS 115572</name>
    <dbReference type="NCBI Taxonomy" id="1450535"/>
    <lineage>
        <taxon>Eukaryota</taxon>
        <taxon>Fungi</taxon>
        <taxon>Dikarya</taxon>
        <taxon>Ascomycota</taxon>
        <taxon>Pezizomycotina</taxon>
        <taxon>Eurotiomycetes</taxon>
        <taxon>Eurotiomycetidae</taxon>
        <taxon>Eurotiales</taxon>
        <taxon>Aspergillaceae</taxon>
        <taxon>Aspergillus</taxon>
        <taxon>Aspergillus subgen. Circumdati</taxon>
    </lineage>
</organism>
<feature type="compositionally biased region" description="Polar residues" evidence="1">
    <location>
        <begin position="1"/>
        <end position="11"/>
    </location>
</feature>
<reference evidence="2 3" key="1">
    <citation type="submission" date="2016-12" db="EMBL/GenBank/DDBJ databases">
        <title>The genomes of Aspergillus section Nigri reveals drivers in fungal speciation.</title>
        <authorList>
            <consortium name="DOE Joint Genome Institute"/>
            <person name="Vesth T.C."/>
            <person name="Nybo J."/>
            <person name="Theobald S."/>
            <person name="Brandl J."/>
            <person name="Frisvad J.C."/>
            <person name="Nielsen K.F."/>
            <person name="Lyhne E.K."/>
            <person name="Kogle M.E."/>
            <person name="Kuo A."/>
            <person name="Riley R."/>
            <person name="Clum A."/>
            <person name="Nolan M."/>
            <person name="Lipzen A."/>
            <person name="Salamov A."/>
            <person name="Henrissat B."/>
            <person name="Wiebenga A."/>
            <person name="De Vries R.P."/>
            <person name="Grigoriev I.V."/>
            <person name="Mortensen U.H."/>
            <person name="Andersen M.R."/>
            <person name="Baker S.E."/>
        </authorList>
    </citation>
    <scope>NUCLEOTIDE SEQUENCE [LARGE SCALE GENOMIC DNA]</scope>
    <source>
        <strain evidence="2 3">CBS 115572</strain>
    </source>
</reference>